<name>A0AAV4BKV1_9GAST</name>
<dbReference type="Proteomes" id="UP000735302">
    <property type="component" value="Unassembled WGS sequence"/>
</dbReference>
<accession>A0AAV4BKV1</accession>
<evidence type="ECO:0000313" key="2">
    <source>
        <dbReference type="Proteomes" id="UP000735302"/>
    </source>
</evidence>
<organism evidence="1 2">
    <name type="scientific">Plakobranchus ocellatus</name>
    <dbReference type="NCBI Taxonomy" id="259542"/>
    <lineage>
        <taxon>Eukaryota</taxon>
        <taxon>Metazoa</taxon>
        <taxon>Spiralia</taxon>
        <taxon>Lophotrochozoa</taxon>
        <taxon>Mollusca</taxon>
        <taxon>Gastropoda</taxon>
        <taxon>Heterobranchia</taxon>
        <taxon>Euthyneura</taxon>
        <taxon>Panpulmonata</taxon>
        <taxon>Sacoglossa</taxon>
        <taxon>Placobranchoidea</taxon>
        <taxon>Plakobranchidae</taxon>
        <taxon>Plakobranchus</taxon>
    </lineage>
</organism>
<sequence>MLQDLLQQYDTKRLTSKPKAHGLVFATEEESKPWCRGSAGIEAQRNSLLIDLDPLTETTAVETREADLTQQSTINQESLVPWLTSANSSSLTVTGHNMAAMLIVPKNRQSQGGRKEGSAVGGQSALAAIY</sequence>
<gene>
    <name evidence="1" type="ORF">PoB_004627800</name>
</gene>
<comment type="caution">
    <text evidence="1">The sequence shown here is derived from an EMBL/GenBank/DDBJ whole genome shotgun (WGS) entry which is preliminary data.</text>
</comment>
<dbReference type="EMBL" id="BLXT01005094">
    <property type="protein sequence ID" value="GFO19773.1"/>
    <property type="molecule type" value="Genomic_DNA"/>
</dbReference>
<proteinExistence type="predicted"/>
<dbReference type="AlphaFoldDB" id="A0AAV4BKV1"/>
<reference evidence="1 2" key="1">
    <citation type="journal article" date="2021" name="Elife">
        <title>Chloroplast acquisition without the gene transfer in kleptoplastic sea slugs, Plakobranchus ocellatus.</title>
        <authorList>
            <person name="Maeda T."/>
            <person name="Takahashi S."/>
            <person name="Yoshida T."/>
            <person name="Shimamura S."/>
            <person name="Takaki Y."/>
            <person name="Nagai Y."/>
            <person name="Toyoda A."/>
            <person name="Suzuki Y."/>
            <person name="Arimoto A."/>
            <person name="Ishii H."/>
            <person name="Satoh N."/>
            <person name="Nishiyama T."/>
            <person name="Hasebe M."/>
            <person name="Maruyama T."/>
            <person name="Minagawa J."/>
            <person name="Obokata J."/>
            <person name="Shigenobu S."/>
        </authorList>
    </citation>
    <scope>NUCLEOTIDE SEQUENCE [LARGE SCALE GENOMIC DNA]</scope>
</reference>
<protein>
    <submittedName>
        <fullName evidence="1">Uncharacterized protein</fullName>
    </submittedName>
</protein>
<evidence type="ECO:0000313" key="1">
    <source>
        <dbReference type="EMBL" id="GFO19773.1"/>
    </source>
</evidence>
<keyword evidence="2" id="KW-1185">Reference proteome</keyword>